<name>G5JX06_9STRE</name>
<dbReference type="eggNOG" id="COG1136">
    <property type="taxonomic scope" value="Bacteria"/>
</dbReference>
<sequence length="252" mass="27900">MTKKTIISARHLKKSFGTGSSIQTVYSDLNIDIYKGDFTVIMGPSGSGKSTLMYSLSGMDKPDAGQIIFDNTDISHLTSDQLAKFRRKQCGFIFQQIYFMKRLSVMDNVITAAILTNRKQKEIVSRAKELFSLVNLPEQTQEKLPSAISGGEAQRAGVIRAIINDPNILFADEPTGALNSANSKAVLDIFSSLHKKGQSIVMVTHDKESALRGNRIVYIKDGQIFGECNLGNYSQSAERKAKFESFLIEMGW</sequence>
<proteinExistence type="inferred from homology"/>
<dbReference type="GO" id="GO:0005524">
    <property type="term" value="F:ATP binding"/>
    <property type="evidence" value="ECO:0007669"/>
    <property type="project" value="UniProtKB-KW"/>
</dbReference>
<reference evidence="6 7" key="1">
    <citation type="journal article" date="2014" name="Int. J. Syst. Evol. Microbiol.">
        <title>Phylogenomics and the dynamic genome evolution of the genus Streptococcus.</title>
        <authorList>
            <consortium name="The Broad Institute Genome Sequencing Platform"/>
            <person name="Richards V.P."/>
            <person name="Palmer S.R."/>
            <person name="Pavinski Bitar P.D."/>
            <person name="Qin X."/>
            <person name="Weinstock G.M."/>
            <person name="Highlander S.K."/>
            <person name="Town C.D."/>
            <person name="Burne R.A."/>
            <person name="Stanhope M.J."/>
        </authorList>
    </citation>
    <scope>NUCLEOTIDE SEQUENCE [LARGE SCALE GENOMIC DNA]</scope>
    <source>
        <strain evidence="6 7">NCTC 11558</strain>
    </source>
</reference>
<dbReference type="RefSeq" id="WP_003080706.1">
    <property type="nucleotide sequence ID" value="NZ_AEUW02000001.1"/>
</dbReference>
<comment type="similarity">
    <text evidence="1">Belongs to the ABC transporter superfamily.</text>
</comment>
<keyword evidence="4 6" id="KW-0067">ATP-binding</keyword>
<dbReference type="InterPro" id="IPR003439">
    <property type="entry name" value="ABC_transporter-like_ATP-bd"/>
</dbReference>
<feature type="domain" description="ABC transporter" evidence="5">
    <location>
        <begin position="7"/>
        <end position="246"/>
    </location>
</feature>
<dbReference type="InterPro" id="IPR003593">
    <property type="entry name" value="AAA+_ATPase"/>
</dbReference>
<gene>
    <name evidence="6" type="ORF">STRMA_1549</name>
</gene>
<dbReference type="Gene3D" id="3.40.50.300">
    <property type="entry name" value="P-loop containing nucleotide triphosphate hydrolases"/>
    <property type="match status" value="1"/>
</dbReference>
<dbReference type="OrthoDB" id="9791546at2"/>
<dbReference type="STRING" id="764298.STRMA_1549"/>
<protein>
    <submittedName>
        <fullName evidence="6">ABC transporter, ATP-binding protein</fullName>
    </submittedName>
</protein>
<dbReference type="Pfam" id="PF00005">
    <property type="entry name" value="ABC_tran"/>
    <property type="match status" value="1"/>
</dbReference>
<keyword evidence="3" id="KW-0547">Nucleotide-binding</keyword>
<dbReference type="CDD" id="cd03255">
    <property type="entry name" value="ABC_MJ0796_LolCDE_FtsE"/>
    <property type="match status" value="1"/>
</dbReference>
<dbReference type="InterPro" id="IPR027417">
    <property type="entry name" value="P-loop_NTPase"/>
</dbReference>
<keyword evidence="2" id="KW-0813">Transport</keyword>
<dbReference type="PANTHER" id="PTHR42798:SF7">
    <property type="entry name" value="ALPHA-D-RIBOSE 1-METHYLPHOSPHONATE 5-TRIPHOSPHATE SYNTHASE SUBUNIT PHNL"/>
    <property type="match status" value="1"/>
</dbReference>
<dbReference type="PROSITE" id="PS50893">
    <property type="entry name" value="ABC_TRANSPORTER_2"/>
    <property type="match status" value="1"/>
</dbReference>
<keyword evidence="7" id="KW-1185">Reference proteome</keyword>
<dbReference type="AlphaFoldDB" id="G5JX06"/>
<dbReference type="GO" id="GO:0016887">
    <property type="term" value="F:ATP hydrolysis activity"/>
    <property type="evidence" value="ECO:0007669"/>
    <property type="project" value="InterPro"/>
</dbReference>
<dbReference type="InterPro" id="IPR017911">
    <property type="entry name" value="MacB-like_ATP-bd"/>
</dbReference>
<dbReference type="InterPro" id="IPR017871">
    <property type="entry name" value="ABC_transporter-like_CS"/>
</dbReference>
<evidence type="ECO:0000256" key="3">
    <source>
        <dbReference type="ARBA" id="ARBA00022741"/>
    </source>
</evidence>
<dbReference type="SMART" id="SM00382">
    <property type="entry name" value="AAA"/>
    <property type="match status" value="1"/>
</dbReference>
<dbReference type="PROSITE" id="PS00211">
    <property type="entry name" value="ABC_TRANSPORTER_1"/>
    <property type="match status" value="1"/>
</dbReference>
<evidence type="ECO:0000256" key="2">
    <source>
        <dbReference type="ARBA" id="ARBA00022448"/>
    </source>
</evidence>
<dbReference type="SUPFAM" id="SSF52540">
    <property type="entry name" value="P-loop containing nucleoside triphosphate hydrolases"/>
    <property type="match status" value="1"/>
</dbReference>
<organism evidence="6 7">
    <name type="scientific">Streptococcus macacae NCTC 11558</name>
    <dbReference type="NCBI Taxonomy" id="764298"/>
    <lineage>
        <taxon>Bacteria</taxon>
        <taxon>Bacillati</taxon>
        <taxon>Bacillota</taxon>
        <taxon>Bacilli</taxon>
        <taxon>Lactobacillales</taxon>
        <taxon>Streptococcaceae</taxon>
        <taxon>Streptococcus</taxon>
    </lineage>
</organism>
<evidence type="ECO:0000256" key="4">
    <source>
        <dbReference type="ARBA" id="ARBA00022840"/>
    </source>
</evidence>
<accession>G5JX06</accession>
<dbReference type="Proteomes" id="UP000003573">
    <property type="component" value="Unassembled WGS sequence"/>
</dbReference>
<comment type="caution">
    <text evidence="6">The sequence shown here is derived from an EMBL/GenBank/DDBJ whole genome shotgun (WGS) entry which is preliminary data.</text>
</comment>
<evidence type="ECO:0000313" key="7">
    <source>
        <dbReference type="Proteomes" id="UP000003573"/>
    </source>
</evidence>
<evidence type="ECO:0000256" key="1">
    <source>
        <dbReference type="ARBA" id="ARBA00005417"/>
    </source>
</evidence>
<dbReference type="EMBL" id="AEUW02000001">
    <property type="protein sequence ID" value="EHJ52563.1"/>
    <property type="molecule type" value="Genomic_DNA"/>
</dbReference>
<evidence type="ECO:0000313" key="6">
    <source>
        <dbReference type="EMBL" id="EHJ52563.1"/>
    </source>
</evidence>
<evidence type="ECO:0000259" key="5">
    <source>
        <dbReference type="PROSITE" id="PS50893"/>
    </source>
</evidence>
<dbReference type="PANTHER" id="PTHR42798">
    <property type="entry name" value="LIPOPROTEIN-RELEASING SYSTEM ATP-BINDING PROTEIN LOLD"/>
    <property type="match status" value="1"/>
</dbReference>